<dbReference type="GO" id="GO:0003677">
    <property type="term" value="F:DNA binding"/>
    <property type="evidence" value="ECO:0007669"/>
    <property type="project" value="InterPro"/>
</dbReference>
<feature type="domain" description="Transposase Tc1-like" evidence="6">
    <location>
        <begin position="406"/>
        <end position="454"/>
    </location>
</feature>
<comment type="subcellular location">
    <subcellularLocation>
        <location evidence="4">Cytoplasm</location>
    </subcellularLocation>
</comment>
<keyword evidence="4" id="KW-0963">Cytoplasm</keyword>
<evidence type="ECO:0000256" key="1">
    <source>
        <dbReference type="ARBA" id="ARBA00009049"/>
    </source>
</evidence>
<sequence length="454" mass="50729">MLTLSVLARPSTPWPRLSTQTCPALVTANNSQGGAMTLPSVARDPCCTLSTETCHGTCALSPRETCTAQHHCSLGSCPEERDEERDEEEDEEEKEEDDQEGRREALKALCNIIYNSQRAQERVSALRLLYGLSDRLKQGISAKALHSGQFYELRLLFLLTALRPELRVQLQQWGEEYEVLSDHRAPPVSKEVSQRAVWRSSRPCSTSHTAFHRQEPDEEDAALYRRLAAVLRHCLLLTCDGEELTEEFYRGTHTVNVLSALPLQCLDVLLSVHLTESSPGVGGGQHGHCPHPTHLHGETPGQVSRFVKYTGLWEAKGRINPVTGRVEKEQPDPMEGMTEQEKEQEAQRLISLFNRLSRDKIIQPVGVTTGGRLEPLCGQMRGSTVEEEESEGEIWGSMQDPPRGASMIMRKVRDQPRTTRQDLVNDLKRAGTPTVSKKTISNTLRRHGLKSCSA</sequence>
<gene>
    <name evidence="7" type="ORF">J4Q44_G00300570</name>
</gene>
<dbReference type="Proteomes" id="UP001356427">
    <property type="component" value="Unassembled WGS sequence"/>
</dbReference>
<evidence type="ECO:0000256" key="5">
    <source>
        <dbReference type="SAM" id="MobiDB-lite"/>
    </source>
</evidence>
<dbReference type="InterPro" id="IPR002492">
    <property type="entry name" value="Transposase_Tc1-like"/>
</dbReference>
<comment type="similarity">
    <text evidence="1 4">Belongs to the synembryn family.</text>
</comment>
<dbReference type="PANTHER" id="PTHR12425">
    <property type="entry name" value="SYNEMBRYN"/>
    <property type="match status" value="1"/>
</dbReference>
<comment type="caution">
    <text evidence="7">The sequence shown here is derived from an EMBL/GenBank/DDBJ whole genome shotgun (WGS) entry which is preliminary data.</text>
</comment>
<dbReference type="Pfam" id="PF01498">
    <property type="entry name" value="HTH_Tnp_Tc3_2"/>
    <property type="match status" value="1"/>
</dbReference>
<dbReference type="GO" id="GO:0005737">
    <property type="term" value="C:cytoplasm"/>
    <property type="evidence" value="ECO:0007669"/>
    <property type="project" value="UniProtKB-SubCell"/>
</dbReference>
<evidence type="ECO:0000313" key="7">
    <source>
        <dbReference type="EMBL" id="KAK6300024.1"/>
    </source>
</evidence>
<dbReference type="PANTHER" id="PTHR12425:SF3">
    <property type="entry name" value="SYNEMBRYN"/>
    <property type="match status" value="1"/>
</dbReference>
<dbReference type="GO" id="GO:0015074">
    <property type="term" value="P:DNA integration"/>
    <property type="evidence" value="ECO:0007669"/>
    <property type="project" value="InterPro"/>
</dbReference>
<reference evidence="7 8" key="1">
    <citation type="submission" date="2021-04" db="EMBL/GenBank/DDBJ databases">
        <authorList>
            <person name="De Guttry C."/>
            <person name="Zahm M."/>
            <person name="Klopp C."/>
            <person name="Cabau C."/>
            <person name="Louis A."/>
            <person name="Berthelot C."/>
            <person name="Parey E."/>
            <person name="Roest Crollius H."/>
            <person name="Montfort J."/>
            <person name="Robinson-Rechavi M."/>
            <person name="Bucao C."/>
            <person name="Bouchez O."/>
            <person name="Gislard M."/>
            <person name="Lluch J."/>
            <person name="Milhes M."/>
            <person name="Lampietro C."/>
            <person name="Lopez Roques C."/>
            <person name="Donnadieu C."/>
            <person name="Braasch I."/>
            <person name="Desvignes T."/>
            <person name="Postlethwait J."/>
            <person name="Bobe J."/>
            <person name="Wedekind C."/>
            <person name="Guiguen Y."/>
        </authorList>
    </citation>
    <scope>NUCLEOTIDE SEQUENCE [LARGE SCALE GENOMIC DNA]</scope>
    <source>
        <strain evidence="7">Cs_M1</strain>
        <tissue evidence="7">Blood</tissue>
    </source>
</reference>
<feature type="region of interest" description="Disordered" evidence="5">
    <location>
        <begin position="73"/>
        <end position="102"/>
    </location>
</feature>
<name>A0AAN8KS78_9TELE</name>
<feature type="compositionally biased region" description="Acidic residues" evidence="5">
    <location>
        <begin position="80"/>
        <end position="99"/>
    </location>
</feature>
<organism evidence="7 8">
    <name type="scientific">Coregonus suidteri</name>
    <dbReference type="NCBI Taxonomy" id="861788"/>
    <lineage>
        <taxon>Eukaryota</taxon>
        <taxon>Metazoa</taxon>
        <taxon>Chordata</taxon>
        <taxon>Craniata</taxon>
        <taxon>Vertebrata</taxon>
        <taxon>Euteleostomi</taxon>
        <taxon>Actinopterygii</taxon>
        <taxon>Neopterygii</taxon>
        <taxon>Teleostei</taxon>
        <taxon>Protacanthopterygii</taxon>
        <taxon>Salmoniformes</taxon>
        <taxon>Salmonidae</taxon>
        <taxon>Coregoninae</taxon>
        <taxon>Coregonus</taxon>
    </lineage>
</organism>
<dbReference type="GO" id="GO:0006313">
    <property type="term" value="P:DNA transposition"/>
    <property type="evidence" value="ECO:0007669"/>
    <property type="project" value="InterPro"/>
</dbReference>
<comment type="subunit">
    <text evidence="4">Interacts with some GDP-bound G alpha proteins. Does not interact with G-alpha proteins when they are in complex with subunits beta and gamma.</text>
</comment>
<evidence type="ECO:0000256" key="2">
    <source>
        <dbReference type="ARBA" id="ARBA00022658"/>
    </source>
</evidence>
<dbReference type="AlphaFoldDB" id="A0AAN8KS78"/>
<dbReference type="GO" id="GO:0005886">
    <property type="term" value="C:plasma membrane"/>
    <property type="evidence" value="ECO:0007669"/>
    <property type="project" value="TreeGrafter"/>
</dbReference>
<dbReference type="Pfam" id="PF10165">
    <property type="entry name" value="Ric8"/>
    <property type="match status" value="2"/>
</dbReference>
<keyword evidence="3" id="KW-0143">Chaperone</keyword>
<proteinExistence type="inferred from homology"/>
<dbReference type="GO" id="GO:0005085">
    <property type="term" value="F:guanyl-nucleotide exchange factor activity"/>
    <property type="evidence" value="ECO:0007669"/>
    <property type="project" value="UniProtKB-UniRule"/>
</dbReference>
<dbReference type="InterPro" id="IPR019318">
    <property type="entry name" value="Gua_nucleotide_exch_fac_Ric8"/>
</dbReference>
<keyword evidence="2 4" id="KW-0344">Guanine-nucleotide releasing factor</keyword>
<accession>A0AAN8KS78</accession>
<evidence type="ECO:0000313" key="8">
    <source>
        <dbReference type="Proteomes" id="UP001356427"/>
    </source>
</evidence>
<comment type="function">
    <text evidence="4">Chaperone that specifically binds and folds nascent G alpha proteins prior to G protein heterotrimer formation. Also acts as a guanine nucleotide exchange factor (GEF) for G alpha proteins by stimulating exchange of bound GDP for free GTP.</text>
</comment>
<dbReference type="GO" id="GO:0001965">
    <property type="term" value="F:G-protein alpha-subunit binding"/>
    <property type="evidence" value="ECO:0007669"/>
    <property type="project" value="UniProtKB-UniRule"/>
</dbReference>
<evidence type="ECO:0000259" key="6">
    <source>
        <dbReference type="Pfam" id="PF01498"/>
    </source>
</evidence>
<dbReference type="EMBL" id="JAGTTL010000028">
    <property type="protein sequence ID" value="KAK6300024.1"/>
    <property type="molecule type" value="Genomic_DNA"/>
</dbReference>
<protein>
    <recommendedName>
        <fullName evidence="4">Synembryn</fullName>
    </recommendedName>
    <alternativeName>
        <fullName evidence="4">Protein Ric-8</fullName>
    </alternativeName>
</protein>
<keyword evidence="8" id="KW-1185">Reference proteome</keyword>
<evidence type="ECO:0000256" key="3">
    <source>
        <dbReference type="ARBA" id="ARBA00023186"/>
    </source>
</evidence>
<dbReference type="GO" id="GO:0007186">
    <property type="term" value="P:G protein-coupled receptor signaling pathway"/>
    <property type="evidence" value="ECO:0007669"/>
    <property type="project" value="TreeGrafter"/>
</dbReference>
<evidence type="ECO:0000256" key="4">
    <source>
        <dbReference type="RuleBase" id="RU369048"/>
    </source>
</evidence>